<gene>
    <name evidence="3" type="ORF">OXD698_LOCUS31891</name>
</gene>
<evidence type="ECO:0000313" key="3">
    <source>
        <dbReference type="EMBL" id="CAF4040487.1"/>
    </source>
</evidence>
<dbReference type="PANTHER" id="PTHR43530:SF1">
    <property type="entry name" value="QUEUINE TRNA-RIBOSYLTRANSFERASE CATALYTIC SUBUNIT 1"/>
    <property type="match status" value="1"/>
</dbReference>
<dbReference type="AlphaFoldDB" id="A0A819RLS2"/>
<keyword evidence="1" id="KW-0862">Zinc</keyword>
<organism evidence="3 4">
    <name type="scientific">Adineta steineri</name>
    <dbReference type="NCBI Taxonomy" id="433720"/>
    <lineage>
        <taxon>Eukaryota</taxon>
        <taxon>Metazoa</taxon>
        <taxon>Spiralia</taxon>
        <taxon>Gnathifera</taxon>
        <taxon>Rotifera</taxon>
        <taxon>Eurotatoria</taxon>
        <taxon>Bdelloidea</taxon>
        <taxon>Adinetida</taxon>
        <taxon>Adinetidae</taxon>
        <taxon>Adineta</taxon>
    </lineage>
</organism>
<protein>
    <recommendedName>
        <fullName evidence="2">tRNA-guanine(15) transglycosylase-like domain-containing protein</fullName>
    </recommendedName>
</protein>
<dbReference type="Pfam" id="PF01702">
    <property type="entry name" value="TGT"/>
    <property type="match status" value="1"/>
</dbReference>
<proteinExistence type="predicted"/>
<reference evidence="3" key="1">
    <citation type="submission" date="2021-02" db="EMBL/GenBank/DDBJ databases">
        <authorList>
            <person name="Nowell W R."/>
        </authorList>
    </citation>
    <scope>NUCLEOTIDE SEQUENCE</scope>
</reference>
<name>A0A819RLS2_9BILA</name>
<evidence type="ECO:0000313" key="4">
    <source>
        <dbReference type="Proteomes" id="UP000663844"/>
    </source>
</evidence>
<dbReference type="GO" id="GO:0008479">
    <property type="term" value="F:tRNA-guanosine(34) queuine transglycosylase activity"/>
    <property type="evidence" value="ECO:0007669"/>
    <property type="project" value="TreeGrafter"/>
</dbReference>
<evidence type="ECO:0000256" key="1">
    <source>
        <dbReference type="ARBA" id="ARBA00022833"/>
    </source>
</evidence>
<feature type="domain" description="tRNA-guanine(15) transglycosylase-like" evidence="2">
    <location>
        <begin position="44"/>
        <end position="83"/>
    </location>
</feature>
<dbReference type="Gene3D" id="3.20.20.105">
    <property type="entry name" value="Queuine tRNA-ribosyltransferase-like"/>
    <property type="match status" value="1"/>
</dbReference>
<evidence type="ECO:0000259" key="2">
    <source>
        <dbReference type="Pfam" id="PF01702"/>
    </source>
</evidence>
<sequence>MIRTKVNPKIIKRNCPGYAVGGEDKDHSWRMVTLSIKYSMGVGYTRPYLNTIVTEEITACHLLTIHSIAYQMRLIFRIRQAINK</sequence>
<dbReference type="EMBL" id="CAJOAZ010004032">
    <property type="protein sequence ID" value="CAF4040487.1"/>
    <property type="molecule type" value="Genomic_DNA"/>
</dbReference>
<dbReference type="Proteomes" id="UP000663844">
    <property type="component" value="Unassembled WGS sequence"/>
</dbReference>
<dbReference type="GO" id="GO:0006400">
    <property type="term" value="P:tRNA modification"/>
    <property type="evidence" value="ECO:0007669"/>
    <property type="project" value="InterPro"/>
</dbReference>
<accession>A0A819RLS2</accession>
<dbReference type="InterPro" id="IPR002616">
    <property type="entry name" value="tRNA_ribo_trans-like"/>
</dbReference>
<dbReference type="InterPro" id="IPR036511">
    <property type="entry name" value="TGT-like_sf"/>
</dbReference>
<dbReference type="GO" id="GO:0005829">
    <property type="term" value="C:cytosol"/>
    <property type="evidence" value="ECO:0007669"/>
    <property type="project" value="TreeGrafter"/>
</dbReference>
<comment type="caution">
    <text evidence="3">The sequence shown here is derived from an EMBL/GenBank/DDBJ whole genome shotgun (WGS) entry which is preliminary data.</text>
</comment>
<dbReference type="SUPFAM" id="SSF51713">
    <property type="entry name" value="tRNA-guanine transglycosylase"/>
    <property type="match status" value="1"/>
</dbReference>
<dbReference type="PANTHER" id="PTHR43530">
    <property type="entry name" value="QUEUINE TRNA-RIBOSYLTRANSFERASE CATALYTIC SUBUNIT 1"/>
    <property type="match status" value="1"/>
</dbReference>